<dbReference type="OrthoDB" id="5386674at2759"/>
<feature type="compositionally biased region" description="Basic and acidic residues" evidence="1">
    <location>
        <begin position="145"/>
        <end position="165"/>
    </location>
</feature>
<feature type="region of interest" description="Disordered" evidence="1">
    <location>
        <begin position="749"/>
        <end position="814"/>
    </location>
</feature>
<dbReference type="Proteomes" id="UP000631181">
    <property type="component" value="Unassembled WGS sequence"/>
</dbReference>
<feature type="compositionally biased region" description="Basic and acidic residues" evidence="1">
    <location>
        <begin position="401"/>
        <end position="410"/>
    </location>
</feature>
<feature type="compositionally biased region" description="Polar residues" evidence="1">
    <location>
        <begin position="948"/>
        <end position="957"/>
    </location>
</feature>
<comment type="caution">
    <text evidence="2">The sequence shown here is derived from an EMBL/GenBank/DDBJ whole genome shotgun (WGS) entry which is preliminary data.</text>
</comment>
<feature type="compositionally biased region" description="Basic and acidic residues" evidence="1">
    <location>
        <begin position="601"/>
        <end position="613"/>
    </location>
</feature>
<dbReference type="EMBL" id="WIWV01000184">
    <property type="protein sequence ID" value="KAF7712386.1"/>
    <property type="molecule type" value="Genomic_DNA"/>
</dbReference>
<dbReference type="AlphaFoldDB" id="A0A8J8VVX7"/>
<feature type="region of interest" description="Disordered" evidence="1">
    <location>
        <begin position="1"/>
        <end position="285"/>
    </location>
</feature>
<protein>
    <submittedName>
        <fullName evidence="2">Uncharacterized protein</fullName>
    </submittedName>
</protein>
<feature type="compositionally biased region" description="Polar residues" evidence="1">
    <location>
        <begin position="222"/>
        <end position="233"/>
    </location>
</feature>
<feature type="compositionally biased region" description="Polar residues" evidence="1">
    <location>
        <begin position="78"/>
        <end position="89"/>
    </location>
</feature>
<feature type="compositionally biased region" description="Polar residues" evidence="1">
    <location>
        <begin position="424"/>
        <end position="464"/>
    </location>
</feature>
<accession>A0A8J8VVX7</accession>
<feature type="region of interest" description="Disordered" evidence="1">
    <location>
        <begin position="399"/>
        <end position="632"/>
    </location>
</feature>
<feature type="compositionally biased region" description="Polar residues" evidence="1">
    <location>
        <begin position="901"/>
        <end position="923"/>
    </location>
</feature>
<feature type="region of interest" description="Disordered" evidence="1">
    <location>
        <begin position="300"/>
        <end position="325"/>
    </location>
</feature>
<sequence length="1003" mass="110693">MSDPQVQPEPRRRRKPSISERFQRVLHGDRAEKRRQSYSPGDDARGLEGNHQSAPSATTAQALTQPELQPKRGELPSQRDSSAHTNVGVSDTLLGDSYSSTQTYSPRTSQLPSVSTPQSSLSVPAASLQDEQTSTPRPVSITDNRLPREQEREKETEKEKEKEEICSSPTWKKTSRKERRATKRLEAERKELEKRLHKLEESQAKHEKKEQERKSRRLTKKQPIQSGKRSTSTESDRPRSSRSFTSFFSSSRRSSRSRANSENGHQSTDDEGAGPRGPPTLPLALPERFGTAVSRELASRHGTSLMTSHQLSRSSHLLHHSATKSDDLRENWRMAEAWQRQNHDFASEELASARPRSAIEQSALRNRALPKSMSQPSSNIGSSTNVWAELDRMRFTATLRQDIKPEEPPPTRDIPSSLRPALPVNTQSSSSLQSTGARGTPGNSTRTIYNSGHGQAKGGSQTKVYSYIPLGQDGKQSKPMMRKHDSEGSLQPQQKGYKSSPLAMNPVTTGHEEDGKAEETQKSLKASIGQKQSYELIPQPLRISSEGSRSHNRQVSSPAFTAWRGDQSPLRSRADRQPTLTISAPSTGLAEVSPGMISGQKQDHISRLQDVNKKRPASAQSTPPSPIQVPLKHPGRKYALAENSPYGRLSLDSKVSAMTAPEEVPAATHLEEAMSHAGHLLAETSTSKSTPNVLRNHRFSRASSEGSSYDTADEEVRDASMSPVSQGDHQLTSAANAESAEVIGNLQHEDNDGNAFAVPNSSTTEQIGRRTKPRSKNISLQDPSLRSTSPSPLQPSNPTAHLLPPPPPPLSRNGFITKLRRTSLSQSNRSQPTIYIKDQLVAKLFVICCGCNHWHDLPAELYAQLTCPERFHIVEHPEPGSQTHSQSHAQTHSRPGPSLPHSPSQPNVSNRRTLVKNPNTRKSPTIAFTPAPNDTTSDLKDNPDSKGKSNSTENNKNIHAHTHKTPFQDPVFGALTCPWCGHELKTSCCQGWTTVVQMQHKHH</sequence>
<reference evidence="2" key="1">
    <citation type="journal article" date="2020" name="Front. Microbiol.">
        <title>Gene regulatory networks of Penicillium echinulatum 2HH and Penicillium oxalicum 114-2 inferred by a computational biology approach.</title>
        <authorList>
            <person name="Lenz A.R."/>
            <person name="Galan-Vasquez E."/>
            <person name="Balbinot E."/>
            <person name="De Abreu F.P."/>
            <person name="De Oliveira N.S."/>
            <person name="Da Rosa L.O."/>
            <person name="De Avila E Silva S."/>
            <person name="Camassola M."/>
            <person name="Dillon A.J.P."/>
            <person name="Perez-Rueda E."/>
        </authorList>
    </citation>
    <scope>NUCLEOTIDE SEQUENCE</scope>
    <source>
        <strain evidence="2">S1M29</strain>
    </source>
</reference>
<feature type="compositionally biased region" description="Polar residues" evidence="1">
    <location>
        <begin position="129"/>
        <end position="143"/>
    </location>
</feature>
<feature type="compositionally biased region" description="Basic and acidic residues" evidence="1">
    <location>
        <begin position="17"/>
        <end position="35"/>
    </location>
</feature>
<name>A0A8J8VVX7_9EURO</name>
<feature type="compositionally biased region" description="Polar residues" evidence="1">
    <location>
        <begin position="50"/>
        <end position="67"/>
    </location>
</feature>
<feature type="compositionally biased region" description="Basic and acidic residues" evidence="1">
    <location>
        <begin position="183"/>
        <end position="213"/>
    </location>
</feature>
<evidence type="ECO:0000313" key="2">
    <source>
        <dbReference type="EMBL" id="KAF7712386.1"/>
    </source>
</evidence>
<feature type="region of interest" description="Disordered" evidence="1">
    <location>
        <begin position="876"/>
        <end position="957"/>
    </location>
</feature>
<feature type="compositionally biased region" description="Polar residues" evidence="1">
    <location>
        <begin position="97"/>
        <end position="122"/>
    </location>
</feature>
<keyword evidence="3" id="KW-1185">Reference proteome</keyword>
<feature type="compositionally biased region" description="Polar residues" evidence="1">
    <location>
        <begin position="722"/>
        <end position="736"/>
    </location>
</feature>
<feature type="compositionally biased region" description="Basic residues" evidence="1">
    <location>
        <begin position="173"/>
        <end position="182"/>
    </location>
</feature>
<feature type="region of interest" description="Disordered" evidence="1">
    <location>
        <begin position="685"/>
        <end position="737"/>
    </location>
</feature>
<organism evidence="2 3">
    <name type="scientific">Penicillium ucsense</name>
    <dbReference type="NCBI Taxonomy" id="2839758"/>
    <lineage>
        <taxon>Eukaryota</taxon>
        <taxon>Fungi</taxon>
        <taxon>Dikarya</taxon>
        <taxon>Ascomycota</taxon>
        <taxon>Pezizomycotina</taxon>
        <taxon>Eurotiomycetes</taxon>
        <taxon>Eurotiomycetidae</taxon>
        <taxon>Eurotiales</taxon>
        <taxon>Aspergillaceae</taxon>
        <taxon>Penicillium</taxon>
    </lineage>
</organism>
<feature type="compositionally biased region" description="Polar residues" evidence="1">
    <location>
        <begin position="776"/>
        <end position="799"/>
    </location>
</feature>
<evidence type="ECO:0000256" key="1">
    <source>
        <dbReference type="SAM" id="MobiDB-lite"/>
    </source>
</evidence>
<feature type="compositionally biased region" description="Basic and acidic residues" evidence="1">
    <location>
        <begin position="510"/>
        <end position="522"/>
    </location>
</feature>
<feature type="compositionally biased region" description="Polar residues" evidence="1">
    <location>
        <begin position="701"/>
        <end position="710"/>
    </location>
</feature>
<feature type="compositionally biased region" description="Basic and acidic residues" evidence="1">
    <location>
        <begin position="937"/>
        <end position="947"/>
    </location>
</feature>
<gene>
    <name evidence="2" type="ORF">PECM_002931</name>
</gene>
<proteinExistence type="predicted"/>
<feature type="compositionally biased region" description="Low complexity" evidence="1">
    <location>
        <begin position="241"/>
        <end position="252"/>
    </location>
</feature>
<feature type="compositionally biased region" description="Polar residues" evidence="1">
    <location>
        <begin position="488"/>
        <end position="497"/>
    </location>
</feature>
<evidence type="ECO:0000313" key="3">
    <source>
        <dbReference type="Proteomes" id="UP000631181"/>
    </source>
</evidence>
<feature type="compositionally biased region" description="Polar residues" evidence="1">
    <location>
        <begin position="880"/>
        <end position="893"/>
    </location>
</feature>